<dbReference type="InterPro" id="IPR027417">
    <property type="entry name" value="P-loop_NTPase"/>
</dbReference>
<sequence length="256" mass="28654">MAERRRNNILGKKLLGVDEMSLLTTETLANLAKVVCIIKARHGEIDISNPFADLSVFLTGDFHQFPPVAQLKKALFSRHPQNTLCELGAFIFERFETVVMLKEQMRIVDETWDAITTRARYGQCTASDIKQIRQLVLVNPECDVPNFHEKPWDDAILITPRNCVRSRWNVASIHKHCKSSGHILYISTAEDTIGNRPTTSEERLQCARLASQRTGNLSMKVVLAKGMKVMVTENVAPSANLANGSRGTIKSIVLDP</sequence>
<dbReference type="PANTHER" id="PTHR47642">
    <property type="entry name" value="ATP-DEPENDENT DNA HELICASE"/>
    <property type="match status" value="1"/>
</dbReference>
<dbReference type="InterPro" id="IPR051055">
    <property type="entry name" value="PIF1_helicase"/>
</dbReference>
<dbReference type="SUPFAM" id="SSF52540">
    <property type="entry name" value="P-loop containing nucleoside triphosphate hydrolases"/>
    <property type="match status" value="1"/>
</dbReference>
<evidence type="ECO:0000313" key="2">
    <source>
        <dbReference type="Proteomes" id="UP001194468"/>
    </source>
</evidence>
<accession>A0AAD4GDP4</accession>
<proteinExistence type="predicted"/>
<gene>
    <name evidence="1" type="ORF">L210DRAFT_3613048</name>
</gene>
<dbReference type="AlphaFoldDB" id="A0AAD4GDP4"/>
<comment type="caution">
    <text evidence="1">The sequence shown here is derived from an EMBL/GenBank/DDBJ whole genome shotgun (WGS) entry which is preliminary data.</text>
</comment>
<protein>
    <recommendedName>
        <fullName evidence="3">ATP-dependent DNA helicase</fullName>
    </recommendedName>
</protein>
<name>A0AAD4GDP4_BOLED</name>
<reference evidence="1" key="2">
    <citation type="journal article" date="2020" name="Nat. Commun.">
        <title>Large-scale genome sequencing of mycorrhizal fungi provides insights into the early evolution of symbiotic traits.</title>
        <authorList>
            <person name="Miyauchi S."/>
            <person name="Kiss E."/>
            <person name="Kuo A."/>
            <person name="Drula E."/>
            <person name="Kohler A."/>
            <person name="Sanchez-Garcia M."/>
            <person name="Morin E."/>
            <person name="Andreopoulos B."/>
            <person name="Barry K.W."/>
            <person name="Bonito G."/>
            <person name="Buee M."/>
            <person name="Carver A."/>
            <person name="Chen C."/>
            <person name="Cichocki N."/>
            <person name="Clum A."/>
            <person name="Culley D."/>
            <person name="Crous P.W."/>
            <person name="Fauchery L."/>
            <person name="Girlanda M."/>
            <person name="Hayes R.D."/>
            <person name="Keri Z."/>
            <person name="LaButti K."/>
            <person name="Lipzen A."/>
            <person name="Lombard V."/>
            <person name="Magnuson J."/>
            <person name="Maillard F."/>
            <person name="Murat C."/>
            <person name="Nolan M."/>
            <person name="Ohm R.A."/>
            <person name="Pangilinan J."/>
            <person name="Pereira M.F."/>
            <person name="Perotto S."/>
            <person name="Peter M."/>
            <person name="Pfister S."/>
            <person name="Riley R."/>
            <person name="Sitrit Y."/>
            <person name="Stielow J.B."/>
            <person name="Szollosi G."/>
            <person name="Zifcakova L."/>
            <person name="Stursova M."/>
            <person name="Spatafora J.W."/>
            <person name="Tedersoo L."/>
            <person name="Vaario L.M."/>
            <person name="Yamada A."/>
            <person name="Yan M."/>
            <person name="Wang P."/>
            <person name="Xu J."/>
            <person name="Bruns T."/>
            <person name="Baldrian P."/>
            <person name="Vilgalys R."/>
            <person name="Dunand C."/>
            <person name="Henrissat B."/>
            <person name="Grigoriev I.V."/>
            <person name="Hibbett D."/>
            <person name="Nagy L.G."/>
            <person name="Martin F.M."/>
        </authorList>
    </citation>
    <scope>NUCLEOTIDE SEQUENCE</scope>
    <source>
        <strain evidence="1">BED1</strain>
    </source>
</reference>
<keyword evidence="2" id="KW-1185">Reference proteome</keyword>
<dbReference type="Proteomes" id="UP001194468">
    <property type="component" value="Unassembled WGS sequence"/>
</dbReference>
<evidence type="ECO:0008006" key="3">
    <source>
        <dbReference type="Google" id="ProtNLM"/>
    </source>
</evidence>
<dbReference type="EMBL" id="WHUW01000017">
    <property type="protein sequence ID" value="KAF8438104.1"/>
    <property type="molecule type" value="Genomic_DNA"/>
</dbReference>
<reference evidence="1" key="1">
    <citation type="submission" date="2019-10" db="EMBL/GenBank/DDBJ databases">
        <authorList>
            <consortium name="DOE Joint Genome Institute"/>
            <person name="Kuo A."/>
            <person name="Miyauchi S."/>
            <person name="Kiss E."/>
            <person name="Drula E."/>
            <person name="Kohler A."/>
            <person name="Sanchez-Garcia M."/>
            <person name="Andreopoulos B."/>
            <person name="Barry K.W."/>
            <person name="Bonito G."/>
            <person name="Buee M."/>
            <person name="Carver A."/>
            <person name="Chen C."/>
            <person name="Cichocki N."/>
            <person name="Clum A."/>
            <person name="Culley D."/>
            <person name="Crous P.W."/>
            <person name="Fauchery L."/>
            <person name="Girlanda M."/>
            <person name="Hayes R."/>
            <person name="Keri Z."/>
            <person name="LaButti K."/>
            <person name="Lipzen A."/>
            <person name="Lombard V."/>
            <person name="Magnuson J."/>
            <person name="Maillard F."/>
            <person name="Morin E."/>
            <person name="Murat C."/>
            <person name="Nolan M."/>
            <person name="Ohm R."/>
            <person name="Pangilinan J."/>
            <person name="Pereira M."/>
            <person name="Perotto S."/>
            <person name="Peter M."/>
            <person name="Riley R."/>
            <person name="Sitrit Y."/>
            <person name="Stielow B."/>
            <person name="Szollosi G."/>
            <person name="Zifcakova L."/>
            <person name="Stursova M."/>
            <person name="Spatafora J.W."/>
            <person name="Tedersoo L."/>
            <person name="Vaario L.-M."/>
            <person name="Yamada A."/>
            <person name="Yan M."/>
            <person name="Wang P."/>
            <person name="Xu J."/>
            <person name="Bruns T."/>
            <person name="Baldrian P."/>
            <person name="Vilgalys R."/>
            <person name="Henrissat B."/>
            <person name="Grigoriev I.V."/>
            <person name="Hibbett D."/>
            <person name="Nagy L.G."/>
            <person name="Martin F.M."/>
        </authorList>
    </citation>
    <scope>NUCLEOTIDE SEQUENCE</scope>
    <source>
        <strain evidence="1">BED1</strain>
    </source>
</reference>
<dbReference type="Gene3D" id="3.40.50.300">
    <property type="entry name" value="P-loop containing nucleotide triphosphate hydrolases"/>
    <property type="match status" value="1"/>
</dbReference>
<evidence type="ECO:0000313" key="1">
    <source>
        <dbReference type="EMBL" id="KAF8438104.1"/>
    </source>
</evidence>
<organism evidence="1 2">
    <name type="scientific">Boletus edulis BED1</name>
    <dbReference type="NCBI Taxonomy" id="1328754"/>
    <lineage>
        <taxon>Eukaryota</taxon>
        <taxon>Fungi</taxon>
        <taxon>Dikarya</taxon>
        <taxon>Basidiomycota</taxon>
        <taxon>Agaricomycotina</taxon>
        <taxon>Agaricomycetes</taxon>
        <taxon>Agaricomycetidae</taxon>
        <taxon>Boletales</taxon>
        <taxon>Boletineae</taxon>
        <taxon>Boletaceae</taxon>
        <taxon>Boletoideae</taxon>
        <taxon>Boletus</taxon>
    </lineage>
</organism>